<dbReference type="EMBL" id="OANU01000006">
    <property type="protein sequence ID" value="SNX47236.1"/>
    <property type="molecule type" value="Genomic_DNA"/>
</dbReference>
<reference evidence="3" key="1">
    <citation type="submission" date="2016-06" db="EMBL/GenBank/DDBJ databases">
        <authorList>
            <person name="Rodrigo-Torres L."/>
            <person name="Arahal R.D."/>
            <person name="Lucena T."/>
        </authorList>
    </citation>
    <scope>NUCLEOTIDE SEQUENCE [LARGE SCALE GENOMIC DNA]</scope>
    <source>
        <strain evidence="3">CECT8203</strain>
    </source>
</reference>
<organism evidence="2 3">
    <name type="scientific">Vibrio thalassae</name>
    <dbReference type="NCBI Taxonomy" id="1243014"/>
    <lineage>
        <taxon>Bacteria</taxon>
        <taxon>Pseudomonadati</taxon>
        <taxon>Pseudomonadota</taxon>
        <taxon>Gammaproteobacteria</taxon>
        <taxon>Vibrionales</taxon>
        <taxon>Vibrionaceae</taxon>
        <taxon>Vibrio</taxon>
    </lineage>
</organism>
<feature type="transmembrane region" description="Helical" evidence="1">
    <location>
        <begin position="174"/>
        <end position="192"/>
    </location>
</feature>
<accession>A0A240EFA7</accession>
<evidence type="ECO:0000313" key="3">
    <source>
        <dbReference type="Proteomes" id="UP000219336"/>
    </source>
</evidence>
<dbReference type="InterPro" id="IPR042094">
    <property type="entry name" value="T2SS_GspF_sf"/>
</dbReference>
<feature type="transmembrane region" description="Helical" evidence="1">
    <location>
        <begin position="212"/>
        <end position="235"/>
    </location>
</feature>
<evidence type="ECO:0000256" key="1">
    <source>
        <dbReference type="SAM" id="Phobius"/>
    </source>
</evidence>
<sequence length="347" mass="39014">MNRLGALERLSLTLTSVDQKVNLLEDVSELLASDMSMVDIADDLMRFGDSLEKLVGKRIKYAVDHTKPVYTAFEGVVSEITLQTIKAGEESHDLATGFIRAKEALQASEGLIIKLLKAFLIPGFKLTLLLLITGHVGDYIFKQLMMTSPVAKWPSLSQLFYAYSDTLYQSTYKIIAIALLIPIVSYIVIQFVHGAPRSVIDKLPFFKQYRLMSAGASLSTMATLLNADMATLNVFRFMATRTTRYIRYHLEMMEQNLVNNVGRGNIGHILHTGLIDARETNRLKRGNVAITLGARLQKSANEHNKTLVRQIEKINQMTHYIFIFLLYGSLLAFFSAVFFLVMSINAF</sequence>
<keyword evidence="1" id="KW-1133">Transmembrane helix</keyword>
<feature type="transmembrane region" description="Helical" evidence="1">
    <location>
        <begin position="320"/>
        <end position="344"/>
    </location>
</feature>
<dbReference type="AlphaFoldDB" id="A0A240EFA7"/>
<evidence type="ECO:0000313" key="2">
    <source>
        <dbReference type="EMBL" id="SNX47236.1"/>
    </source>
</evidence>
<dbReference type="OrthoDB" id="5895881at2"/>
<dbReference type="RefSeq" id="WP_096992528.1">
    <property type="nucleotide sequence ID" value="NZ_JBHSII010000006.1"/>
</dbReference>
<proteinExistence type="predicted"/>
<keyword evidence="3" id="KW-1185">Reference proteome</keyword>
<dbReference type="Proteomes" id="UP000219336">
    <property type="component" value="Unassembled WGS sequence"/>
</dbReference>
<keyword evidence="1" id="KW-0472">Membrane</keyword>
<protein>
    <submittedName>
        <fullName evidence="2">Toxin coregulated pilus biosynthesis protein E</fullName>
    </submittedName>
</protein>
<name>A0A240EFA7_9VIBR</name>
<keyword evidence="1" id="KW-0812">Transmembrane</keyword>
<dbReference type="Gene3D" id="1.20.81.30">
    <property type="entry name" value="Type II secretion system (T2SS), domain F"/>
    <property type="match status" value="1"/>
</dbReference>
<gene>
    <name evidence="2" type="primary">tcpE</name>
    <name evidence="2" type="ORF">VTH8203_00837</name>
</gene>